<keyword evidence="3" id="KW-1185">Reference proteome</keyword>
<dbReference type="Pfam" id="PF00378">
    <property type="entry name" value="ECH_1"/>
    <property type="match status" value="1"/>
</dbReference>
<sequence length="271" mass="28681">MDYTKYKTIDVKVENGIATLMLNRPEMLNAIVGIGDAVSHRELEDVWLELAEDSEVRVIILTGAGRAFSAGGNLKAMAGRFGKPEGWATALGATGWAPRMLSNILTVPQPIVAAVNGDCMGLGATVALFCDTVVMSQTGRIGDTHVKVGLVAGDGGSIIWPLLIGVARAKDFLMRGKIVDGIEAERIGLVSYAVPAEQVLSAAGSIAQELAALPPLAVRWTKRSINQTLREEFTKKIDAAIALESLSMMSQDHGSAAQGLLNKVRPTFAGK</sequence>
<dbReference type="KEGG" id="ppai:E1956_17740"/>
<dbReference type="InterPro" id="IPR001753">
    <property type="entry name" value="Enoyl-CoA_hydra/iso"/>
</dbReference>
<dbReference type="CDD" id="cd06558">
    <property type="entry name" value="crotonase-like"/>
    <property type="match status" value="1"/>
</dbReference>
<gene>
    <name evidence="2" type="ORF">E1956_17740</name>
</gene>
<protein>
    <submittedName>
        <fullName evidence="2">Enoyl-CoA hydratase</fullName>
    </submittedName>
</protein>
<evidence type="ECO:0000313" key="3">
    <source>
        <dbReference type="Proteomes" id="UP000295727"/>
    </source>
</evidence>
<dbReference type="Proteomes" id="UP000295727">
    <property type="component" value="Chromosome 2"/>
</dbReference>
<dbReference type="EMBL" id="CP038149">
    <property type="protein sequence ID" value="QBQ99074.1"/>
    <property type="molecule type" value="Genomic_DNA"/>
</dbReference>
<reference evidence="2 3" key="1">
    <citation type="submission" date="2019-03" db="EMBL/GenBank/DDBJ databases">
        <title>Paraburkholderia sp. 7MH5, isolated from subtropical forest soil.</title>
        <authorList>
            <person name="Gao Z.-H."/>
            <person name="Qiu L.-H."/>
        </authorList>
    </citation>
    <scope>NUCLEOTIDE SEQUENCE [LARGE SCALE GENOMIC DNA]</scope>
    <source>
        <strain evidence="2 3">7MH5</strain>
    </source>
</reference>
<dbReference type="OrthoDB" id="9777711at2"/>
<evidence type="ECO:0000256" key="1">
    <source>
        <dbReference type="ARBA" id="ARBA00005254"/>
    </source>
</evidence>
<name>A0A4P7CXX3_9BURK</name>
<dbReference type="Gene3D" id="3.90.226.10">
    <property type="entry name" value="2-enoyl-CoA Hydratase, Chain A, domain 1"/>
    <property type="match status" value="1"/>
</dbReference>
<proteinExistence type="inferred from homology"/>
<dbReference type="Gene3D" id="1.10.12.10">
    <property type="entry name" value="Lyase 2-enoyl-coa Hydratase, Chain A, domain 2"/>
    <property type="match status" value="1"/>
</dbReference>
<dbReference type="PANTHER" id="PTHR43802:SF1">
    <property type="entry name" value="IP11341P-RELATED"/>
    <property type="match status" value="1"/>
</dbReference>
<dbReference type="InterPro" id="IPR014748">
    <property type="entry name" value="Enoyl-CoA_hydra_C"/>
</dbReference>
<dbReference type="GO" id="GO:0003824">
    <property type="term" value="F:catalytic activity"/>
    <property type="evidence" value="ECO:0007669"/>
    <property type="project" value="UniProtKB-ARBA"/>
</dbReference>
<dbReference type="PANTHER" id="PTHR43802">
    <property type="entry name" value="ENOYL-COA HYDRATASE"/>
    <property type="match status" value="1"/>
</dbReference>
<accession>A0A4P7CXX3</accession>
<evidence type="ECO:0000313" key="2">
    <source>
        <dbReference type="EMBL" id="QBQ99074.1"/>
    </source>
</evidence>
<organism evidence="2 3">
    <name type="scientific">Paraburkholderia pallida</name>
    <dbReference type="NCBI Taxonomy" id="2547399"/>
    <lineage>
        <taxon>Bacteria</taxon>
        <taxon>Pseudomonadati</taxon>
        <taxon>Pseudomonadota</taxon>
        <taxon>Betaproteobacteria</taxon>
        <taxon>Burkholderiales</taxon>
        <taxon>Burkholderiaceae</taxon>
        <taxon>Paraburkholderia</taxon>
    </lineage>
</organism>
<dbReference type="SUPFAM" id="SSF52096">
    <property type="entry name" value="ClpP/crotonase"/>
    <property type="match status" value="1"/>
</dbReference>
<comment type="similarity">
    <text evidence="1">Belongs to the enoyl-CoA hydratase/isomerase family.</text>
</comment>
<dbReference type="RefSeq" id="WP_134751465.1">
    <property type="nucleotide sequence ID" value="NZ_CP038149.1"/>
</dbReference>
<dbReference type="AlphaFoldDB" id="A0A4P7CXX3"/>
<dbReference type="InterPro" id="IPR029045">
    <property type="entry name" value="ClpP/crotonase-like_dom_sf"/>
</dbReference>